<sequence length="165" mass="19820">MDELKLILEEDDYQNKNGLEVKNRGFYEEKISNFEENFTDDENIGKIGNFELCGHFWCIQYSYHENEDNYFEINFQNLDTQIEDKNDLIKFVISFKDSENSTRYKSYISSLCFFKDVNINRSEGYSNFIVKEDYDENIKVLIKNNDIMINIYLCIYESNKDLFII</sequence>
<evidence type="ECO:0000313" key="1">
    <source>
        <dbReference type="EMBL" id="ORY31686.1"/>
    </source>
</evidence>
<name>A0A1Y2BAH1_9FUNG</name>
<proteinExistence type="predicted"/>
<gene>
    <name evidence="1" type="ORF">LY90DRAFT_76350</name>
</gene>
<evidence type="ECO:0000313" key="2">
    <source>
        <dbReference type="Proteomes" id="UP000193920"/>
    </source>
</evidence>
<protein>
    <recommendedName>
        <fullName evidence="3">MATH domain-containing protein</fullName>
    </recommendedName>
</protein>
<accession>A0A1Y2BAH1</accession>
<organism evidence="1 2">
    <name type="scientific">Neocallimastix californiae</name>
    <dbReference type="NCBI Taxonomy" id="1754190"/>
    <lineage>
        <taxon>Eukaryota</taxon>
        <taxon>Fungi</taxon>
        <taxon>Fungi incertae sedis</taxon>
        <taxon>Chytridiomycota</taxon>
        <taxon>Chytridiomycota incertae sedis</taxon>
        <taxon>Neocallimastigomycetes</taxon>
        <taxon>Neocallimastigales</taxon>
        <taxon>Neocallimastigaceae</taxon>
        <taxon>Neocallimastix</taxon>
    </lineage>
</organism>
<dbReference type="EMBL" id="MCOG01000168">
    <property type="protein sequence ID" value="ORY31686.1"/>
    <property type="molecule type" value="Genomic_DNA"/>
</dbReference>
<keyword evidence="2" id="KW-1185">Reference proteome</keyword>
<comment type="caution">
    <text evidence="1">The sequence shown here is derived from an EMBL/GenBank/DDBJ whole genome shotgun (WGS) entry which is preliminary data.</text>
</comment>
<dbReference type="AlphaFoldDB" id="A0A1Y2BAH1"/>
<evidence type="ECO:0008006" key="3">
    <source>
        <dbReference type="Google" id="ProtNLM"/>
    </source>
</evidence>
<dbReference type="Proteomes" id="UP000193920">
    <property type="component" value="Unassembled WGS sequence"/>
</dbReference>
<reference evidence="1 2" key="1">
    <citation type="submission" date="2016-08" db="EMBL/GenBank/DDBJ databases">
        <title>A Parts List for Fungal Cellulosomes Revealed by Comparative Genomics.</title>
        <authorList>
            <consortium name="DOE Joint Genome Institute"/>
            <person name="Haitjema C.H."/>
            <person name="Gilmore S.P."/>
            <person name="Henske J.K."/>
            <person name="Solomon K.V."/>
            <person name="De Groot R."/>
            <person name="Kuo A."/>
            <person name="Mondo S.J."/>
            <person name="Salamov A.A."/>
            <person name="Labutti K."/>
            <person name="Zhao Z."/>
            <person name="Chiniquy J."/>
            <person name="Barry K."/>
            <person name="Brewer H.M."/>
            <person name="Purvine S.O."/>
            <person name="Wright A.T."/>
            <person name="Boxma B."/>
            <person name="Van Alen T."/>
            <person name="Hackstein J.H."/>
            <person name="Baker S.E."/>
            <person name="Grigoriev I.V."/>
            <person name="O'Malley M.A."/>
        </authorList>
    </citation>
    <scope>NUCLEOTIDE SEQUENCE [LARGE SCALE GENOMIC DNA]</scope>
    <source>
        <strain evidence="1 2">G1</strain>
    </source>
</reference>